<dbReference type="Pfam" id="PF09694">
    <property type="entry name" value="Gcw_chp"/>
    <property type="match status" value="1"/>
</dbReference>
<name>A0A4V2VSK6_9BURK</name>
<dbReference type="Proteomes" id="UP000294692">
    <property type="component" value="Unassembled WGS sequence"/>
</dbReference>
<evidence type="ECO:0000313" key="1">
    <source>
        <dbReference type="EMBL" id="TCV02780.1"/>
    </source>
</evidence>
<dbReference type="InterPro" id="IPR010239">
    <property type="entry name" value="CHP02001"/>
</dbReference>
<accession>A0A4V2VSK6</accession>
<comment type="caution">
    <text evidence="1">The sequence shown here is derived from an EMBL/GenBank/DDBJ whole genome shotgun (WGS) entry which is preliminary data.</text>
</comment>
<organism evidence="1 2">
    <name type="scientific">Paracandidimonas soli</name>
    <dbReference type="NCBI Taxonomy" id="1917182"/>
    <lineage>
        <taxon>Bacteria</taxon>
        <taxon>Pseudomonadati</taxon>
        <taxon>Pseudomonadota</taxon>
        <taxon>Betaproteobacteria</taxon>
        <taxon>Burkholderiales</taxon>
        <taxon>Alcaligenaceae</taxon>
        <taxon>Paracandidimonas</taxon>
    </lineage>
</organism>
<dbReference type="NCBIfam" id="TIGR02001">
    <property type="entry name" value="gcw_chp"/>
    <property type="match status" value="1"/>
</dbReference>
<protein>
    <submittedName>
        <fullName evidence="1">Uncharacterized protein (TIGR02001 family)</fullName>
    </submittedName>
</protein>
<sequence length="280" mass="30639">MCTHFAGSIPFTTTSHIAKRAGGMMNKRHAAAGVFALMMSASIPAPAVAQSTDEAQASDFTASANLSLVSQYRYRGIMQTNNKPAVQGGFDLVHSSGFYIGNWNSSISWLDDSDPDVSAAVEMDFYAGYAGTLWRDLTYDIGVLEYYYPGSYPGGYTRPYTTEAYLGLGYGPFSFKYSHAFTNLFGVPDSKNSQYYDLSASFETGVWGTTLDAHVGYQKVRNLDDGSYTDWSLGISKDWGHGFSTTLAYIDTNADRDVYSNTKGKYTGRSTVLLSLSKSF</sequence>
<reference evidence="1 2" key="1">
    <citation type="submission" date="2019-03" db="EMBL/GenBank/DDBJ databases">
        <title>Genomic Encyclopedia of Type Strains, Phase IV (KMG-IV): sequencing the most valuable type-strain genomes for metagenomic binning, comparative biology and taxonomic classification.</title>
        <authorList>
            <person name="Goeker M."/>
        </authorList>
    </citation>
    <scope>NUCLEOTIDE SEQUENCE [LARGE SCALE GENOMIC DNA]</scope>
    <source>
        <strain evidence="1 2">DSM 100048</strain>
    </source>
</reference>
<evidence type="ECO:0000313" key="2">
    <source>
        <dbReference type="Proteomes" id="UP000294692"/>
    </source>
</evidence>
<proteinExistence type="predicted"/>
<keyword evidence="2" id="KW-1185">Reference proteome</keyword>
<dbReference type="AlphaFoldDB" id="A0A4V2VSK6"/>
<dbReference type="EMBL" id="SMBX01000001">
    <property type="protein sequence ID" value="TCV02780.1"/>
    <property type="molecule type" value="Genomic_DNA"/>
</dbReference>
<gene>
    <name evidence="1" type="ORF">EV686_101237</name>
</gene>